<reference evidence="2" key="1">
    <citation type="submission" date="2015-07" db="EMBL/GenBank/DDBJ databases">
        <title>Adaptation to a free-living lifestyle via gene acquisitions in the diplomonad Trepomonas sp. PC1.</title>
        <authorList>
            <person name="Xu F."/>
            <person name="Jerlstrom-Hultqvist J."/>
            <person name="Kolisko M."/>
            <person name="Simpson A.G.B."/>
            <person name="Roger A.J."/>
            <person name="Svard S.G."/>
            <person name="Andersson J.O."/>
        </authorList>
    </citation>
    <scope>NUCLEOTIDE SEQUENCE</scope>
    <source>
        <strain evidence="2">PC1</strain>
    </source>
</reference>
<evidence type="ECO:0000256" key="1">
    <source>
        <dbReference type="SAM" id="Coils"/>
    </source>
</evidence>
<feature type="non-terminal residue" evidence="2">
    <location>
        <position position="1"/>
    </location>
</feature>
<keyword evidence="1" id="KW-0175">Coiled coil</keyword>
<accession>A0A146JZA9</accession>
<feature type="coiled-coil region" evidence="1">
    <location>
        <begin position="17"/>
        <end position="77"/>
    </location>
</feature>
<gene>
    <name evidence="2" type="ORF">TPC1_30465</name>
</gene>
<evidence type="ECO:0000313" key="2">
    <source>
        <dbReference type="EMBL" id="JAP90040.1"/>
    </source>
</evidence>
<dbReference type="AlphaFoldDB" id="A0A146JZA9"/>
<sequence>IANLTQTMDPQTMYDVAVEVQEQLSRLQSQHDRVQTLCDSYPAFQPEELKVKQDEFIKQLEKAFADLKSEYAASKKQQITKVAQIHFEQQNKYMTFCVSKFQEKDKLHTLEVNQKQIENRCASDYQTSEKLCSQHYELIRQANQMFNSRNTSKQVLFNAEIRNYEAINKKALQACTTACRNDEDIYLKFNYDLGKKYTDAMSKLKTNLSTLPADAKLVIQQVVPELLKAKMATCAEFSGDYVETFTQKTKADYELILAQVSEGYQKKFDKNEEYEQMQIKNALQMVNCGDAQLKLKIQAFKAQMTKDCVAEAEQESFIVDLLNEVKVQSKDNRYFADIQQQTTTQLFTDEQIADIKQKRSLIKPKVAPVFVNEKFTEVERLDHETPRKKFYQIQEDLKQFVGAEQKRVENIKFDDNKKVDVGEGYIQTTLQLLPANQQSSYQRIAKLELDQLQSEDLQLKYRMLHILEAERYLLDMQTPVFRANYQNKHKLRMNDLEYKIYTVCRFEHIDNFRTQFNVPVYEQPVENLEKMTLKEVQSYLDGKCAAELGKENCEKLKQFVNMTVERMEKLKDGEQRVLTAIKETIGMVADAVVK</sequence>
<protein>
    <submittedName>
        <fullName evidence="2">Uncharacterized protein</fullName>
    </submittedName>
</protein>
<dbReference type="EMBL" id="GDID01006566">
    <property type="protein sequence ID" value="JAP90040.1"/>
    <property type="molecule type" value="Transcribed_RNA"/>
</dbReference>
<proteinExistence type="predicted"/>
<organism evidence="2">
    <name type="scientific">Trepomonas sp. PC1</name>
    <dbReference type="NCBI Taxonomy" id="1076344"/>
    <lineage>
        <taxon>Eukaryota</taxon>
        <taxon>Metamonada</taxon>
        <taxon>Diplomonadida</taxon>
        <taxon>Hexamitidae</taxon>
        <taxon>Hexamitinae</taxon>
        <taxon>Trepomonas</taxon>
    </lineage>
</organism>
<name>A0A146JZA9_9EUKA</name>